<dbReference type="InterPro" id="IPR001841">
    <property type="entry name" value="Znf_RING"/>
</dbReference>
<accession>A0A023GBZ9</accession>
<reference evidence="5" key="1">
    <citation type="submission" date="2014-03" db="EMBL/GenBank/DDBJ databases">
        <title>The sialotranscriptome of Amblyomma triste, Amblyomma parvum and Amblyomma cajennense ticks, uncovered by 454-based RNA-seq.</title>
        <authorList>
            <person name="Garcia G.R."/>
            <person name="Gardinassi L.G."/>
            <person name="Ribeiro J.M."/>
            <person name="Anatriello E."/>
            <person name="Ferreira B.R."/>
            <person name="Moreira H.N."/>
            <person name="Mafra C."/>
            <person name="Olegario M.M."/>
            <person name="Szabo P.J."/>
            <person name="Miranda-Santos I.K."/>
            <person name="Maruyama S.R."/>
        </authorList>
    </citation>
    <scope>NUCLEOTIDE SEQUENCE</scope>
    <source>
        <strain evidence="5">Mato Grasso do Sul</strain>
        <tissue evidence="5">Salivary glands</tissue>
    </source>
</reference>
<dbReference type="InterPro" id="IPR013083">
    <property type="entry name" value="Znf_RING/FYVE/PHD"/>
</dbReference>
<dbReference type="SUPFAM" id="SSF49599">
    <property type="entry name" value="TRAF domain-like"/>
    <property type="match status" value="1"/>
</dbReference>
<keyword evidence="1 3" id="KW-0479">Metal-binding</keyword>
<evidence type="ECO:0000256" key="1">
    <source>
        <dbReference type="ARBA" id="ARBA00022771"/>
    </source>
</evidence>
<organism evidence="5">
    <name type="scientific">Amblyomma triste</name>
    <name type="common">Neotropical tick</name>
    <dbReference type="NCBI Taxonomy" id="251400"/>
    <lineage>
        <taxon>Eukaryota</taxon>
        <taxon>Metazoa</taxon>
        <taxon>Ecdysozoa</taxon>
        <taxon>Arthropoda</taxon>
        <taxon>Chelicerata</taxon>
        <taxon>Arachnida</taxon>
        <taxon>Acari</taxon>
        <taxon>Parasitiformes</taxon>
        <taxon>Ixodida</taxon>
        <taxon>Ixodoidea</taxon>
        <taxon>Ixodidae</taxon>
        <taxon>Amblyomminae</taxon>
        <taxon>Amblyomma</taxon>
    </lineage>
</organism>
<dbReference type="SUPFAM" id="SSF57850">
    <property type="entry name" value="RING/U-box"/>
    <property type="match status" value="1"/>
</dbReference>
<evidence type="ECO:0000313" key="5">
    <source>
        <dbReference type="EMBL" id="JAC30195.1"/>
    </source>
</evidence>
<keyword evidence="2" id="KW-0862">Zinc</keyword>
<dbReference type="Gene3D" id="3.30.40.10">
    <property type="entry name" value="Zinc/RING finger domain, C3HC4 (zinc finger)"/>
    <property type="match status" value="1"/>
</dbReference>
<dbReference type="AlphaFoldDB" id="A0A023GBZ9"/>
<dbReference type="EMBL" id="GBBM01005223">
    <property type="protein sequence ID" value="JAC30195.1"/>
    <property type="molecule type" value="mRNA"/>
</dbReference>
<sequence>MTGTEYTLTGFDDFLERRRIVFMEPLPITRVCGICGVVSCRSLLLPCGHVLCQFCKDQISEEDVKCPLDDIVFAETEAVPVTFNQSLLEQHQVFCVAGGKECSFAGKLRDLKEHLNQCGSDKVRCVKCHLPVARNVAVEHYRQCSAEASLQQCVSVAANTVAAEKLGSMKQDLETIREWASSEKVDQDAVLNAANSLLERMACLEHDLTDAYRKASEDQSYFLSAQEKATFTPGPYRPTSKHGNFIVACKFPDIYTGNAVFEKSDRLLSCGYTLSSEICVLAGYTFKVDCRFSRTGFGGDITRVKTCFTLWLVEGAWDICVEWPFSKKVSLILTHTTCTGKDITLPLLGAQAEPLAIAKKAPGHPSTVGSTEEISWSDIARQGLLVNSALYVNVEFE</sequence>
<keyword evidence="1 3" id="KW-0863">Zinc-finger</keyword>
<evidence type="ECO:0000256" key="2">
    <source>
        <dbReference type="ARBA" id="ARBA00022833"/>
    </source>
</evidence>
<dbReference type="PROSITE" id="PS50089">
    <property type="entry name" value="ZF_RING_2"/>
    <property type="match status" value="1"/>
</dbReference>
<evidence type="ECO:0000256" key="3">
    <source>
        <dbReference type="PROSITE-ProRule" id="PRU00175"/>
    </source>
</evidence>
<evidence type="ECO:0000259" key="4">
    <source>
        <dbReference type="PROSITE" id="PS50089"/>
    </source>
</evidence>
<dbReference type="GO" id="GO:0008270">
    <property type="term" value="F:zinc ion binding"/>
    <property type="evidence" value="ECO:0007669"/>
    <property type="project" value="UniProtKB-KW"/>
</dbReference>
<proteinExistence type="evidence at transcript level"/>
<keyword evidence="5" id="KW-0675">Receptor</keyword>
<protein>
    <submittedName>
        <fullName evidence="5">Putative tnf receptor-associated factor ixodes scapularis tnf receptor-associated factor</fullName>
    </submittedName>
</protein>
<name>A0A023GBZ9_AMBTT</name>
<feature type="domain" description="RING-type" evidence="4">
    <location>
        <begin position="32"/>
        <end position="70"/>
    </location>
</feature>